<reference evidence="2" key="1">
    <citation type="journal article" date="2020" name="Nat. Genet.">
        <title>Genomic diversifications of five Gossypium allopolyploid species and their impact on cotton improvement.</title>
        <authorList>
            <person name="Chen Z.J."/>
            <person name="Sreedasyam A."/>
            <person name="Ando A."/>
            <person name="Song Q."/>
            <person name="De Santiago L.M."/>
            <person name="Hulse-Kemp A.M."/>
            <person name="Ding M."/>
            <person name="Ye W."/>
            <person name="Kirkbride R.C."/>
            <person name="Jenkins J."/>
            <person name="Plott C."/>
            <person name="Lovell J."/>
            <person name="Lin Y.M."/>
            <person name="Vaughn R."/>
            <person name="Liu B."/>
            <person name="Simpson S."/>
            <person name="Scheffler B.E."/>
            <person name="Wen L."/>
            <person name="Saski C.A."/>
            <person name="Grover C.E."/>
            <person name="Hu G."/>
            <person name="Conover J.L."/>
            <person name="Carlson J.W."/>
            <person name="Shu S."/>
            <person name="Boston L.B."/>
            <person name="Williams M."/>
            <person name="Peterson D.G."/>
            <person name="McGee K."/>
            <person name="Jones D.C."/>
            <person name="Wendel J.F."/>
            <person name="Stelly D.M."/>
            <person name="Grimwood J."/>
            <person name="Schmutz J."/>
        </authorList>
    </citation>
    <scope>NUCLEOTIDE SEQUENCE [LARGE SCALE GENOMIC DNA]</scope>
    <source>
        <strain evidence="2">cv. TM-1</strain>
    </source>
</reference>
<dbReference type="RefSeq" id="XP_016730261.1">
    <property type="nucleotide sequence ID" value="XM_016874772.1"/>
</dbReference>
<keyword evidence="2" id="KW-1185">Reference proteome</keyword>
<dbReference type="GeneID" id="107941216"/>
<dbReference type="KEGG" id="ghi:107941216"/>
<feature type="compositionally biased region" description="Acidic residues" evidence="1">
    <location>
        <begin position="95"/>
        <end position="107"/>
    </location>
</feature>
<evidence type="ECO:0000313" key="3">
    <source>
        <dbReference type="RefSeq" id="XP_016730261.1"/>
    </source>
</evidence>
<name>A0A1U8MTU5_GOSHI</name>
<protein>
    <submittedName>
        <fullName evidence="3">Uncharacterized protein</fullName>
    </submittedName>
</protein>
<feature type="compositionally biased region" description="Basic and acidic residues" evidence="1">
    <location>
        <begin position="43"/>
        <end position="68"/>
    </location>
</feature>
<gene>
    <name evidence="3" type="primary">LOC107941216</name>
</gene>
<evidence type="ECO:0000256" key="1">
    <source>
        <dbReference type="SAM" id="MobiDB-lite"/>
    </source>
</evidence>
<proteinExistence type="predicted"/>
<accession>A0A1U8MTU5</accession>
<feature type="region of interest" description="Disordered" evidence="1">
    <location>
        <begin position="1"/>
        <end position="109"/>
    </location>
</feature>
<reference evidence="3" key="2">
    <citation type="submission" date="2025-08" db="UniProtKB">
        <authorList>
            <consortium name="RefSeq"/>
        </authorList>
    </citation>
    <scope>IDENTIFICATION</scope>
</reference>
<dbReference type="OrthoDB" id="10540841at2759"/>
<organism evidence="2 3">
    <name type="scientific">Gossypium hirsutum</name>
    <name type="common">Upland cotton</name>
    <name type="synonym">Gossypium mexicanum</name>
    <dbReference type="NCBI Taxonomy" id="3635"/>
    <lineage>
        <taxon>Eukaryota</taxon>
        <taxon>Viridiplantae</taxon>
        <taxon>Streptophyta</taxon>
        <taxon>Embryophyta</taxon>
        <taxon>Tracheophyta</taxon>
        <taxon>Spermatophyta</taxon>
        <taxon>Magnoliopsida</taxon>
        <taxon>eudicotyledons</taxon>
        <taxon>Gunneridae</taxon>
        <taxon>Pentapetalae</taxon>
        <taxon>rosids</taxon>
        <taxon>malvids</taxon>
        <taxon>Malvales</taxon>
        <taxon>Malvaceae</taxon>
        <taxon>Malvoideae</taxon>
        <taxon>Gossypium</taxon>
    </lineage>
</organism>
<dbReference type="AlphaFoldDB" id="A0A1U8MTU5"/>
<dbReference type="PaxDb" id="3635-A0A1U8MTU5"/>
<feature type="compositionally biased region" description="Basic and acidic residues" evidence="1">
    <location>
        <begin position="85"/>
        <end position="94"/>
    </location>
</feature>
<sequence length="181" mass="20648">MNNWYSKFVRANPNVQPPPPPPIPQPVPVAPQNVDLVRSSKPPVDKIRKHEAEDFRANIDDDLEKGKDSIQWLTRSDDENTEEEDSKKEGSKEEAVDDDKVTEDDDVTPYHDDFENLFASKKPFTGGLVIHDPSDQPTVSYKKSIIKGKDKRVARSSEGPRGDLLELHVFSFYFFVWHVNS</sequence>
<evidence type="ECO:0000313" key="2">
    <source>
        <dbReference type="Proteomes" id="UP000818029"/>
    </source>
</evidence>
<feature type="compositionally biased region" description="Pro residues" evidence="1">
    <location>
        <begin position="15"/>
        <end position="29"/>
    </location>
</feature>
<dbReference type="Proteomes" id="UP000818029">
    <property type="component" value="Chromosome D12"/>
</dbReference>